<gene>
    <name evidence="2" type="ORF">HZS54_06825</name>
</gene>
<dbReference type="Proteomes" id="UP000509346">
    <property type="component" value="Chromosome"/>
</dbReference>
<keyword evidence="3" id="KW-1185">Reference proteome</keyword>
<dbReference type="EMBL" id="CP058909">
    <property type="protein sequence ID" value="QLH81354.1"/>
    <property type="molecule type" value="Genomic_DNA"/>
</dbReference>
<dbReference type="RefSeq" id="WP_179921264.1">
    <property type="nucleotide sequence ID" value="NZ_CP058909.1"/>
</dbReference>
<accession>A0A7D5TTF8</accession>
<organism evidence="2 3">
    <name type="scientific">Halosimplex pelagicum</name>
    <dbReference type="NCBI Taxonomy" id="869886"/>
    <lineage>
        <taxon>Archaea</taxon>
        <taxon>Methanobacteriati</taxon>
        <taxon>Methanobacteriota</taxon>
        <taxon>Stenosarchaea group</taxon>
        <taxon>Halobacteria</taxon>
        <taxon>Halobacteriales</taxon>
        <taxon>Haloarculaceae</taxon>
        <taxon>Halosimplex</taxon>
    </lineage>
</organism>
<reference evidence="2 3" key="1">
    <citation type="submission" date="2020-07" db="EMBL/GenBank/DDBJ databases">
        <title>Halosimplex litoreum sp. nov. and Halosimplex rubrum sp. nov., isolated from different salt environments.</title>
        <authorList>
            <person name="Cui H."/>
        </authorList>
    </citation>
    <scope>NUCLEOTIDE SEQUENCE [LARGE SCALE GENOMIC DNA]</scope>
    <source>
        <strain evidence="2 3">R2</strain>
    </source>
</reference>
<protein>
    <recommendedName>
        <fullName evidence="4">Recombinase RecA</fullName>
    </recommendedName>
</protein>
<dbReference type="GeneID" id="56082288"/>
<name>A0A7D5TTF8_9EURY</name>
<sequence length="218" mass="24578">MDMKMNGNSNFEIMCIIADRAEMSVHPGDSVLVCCPSLREEQTQVCLDLLTPTAPEEINALSVLFTRSPDEYLAAWQQHVGTYPARNRIITVDADARSKPASTDAQESSSDREIERVTSPQNLTRLGVRVSDCLDEWTETASDRQVVICFESVSALLQYVDLDQAFKFLRVLTDRCQEIGAIGHYHMDRRAHDEQTIATLAELFDTVIEYQGGEWTTR</sequence>
<feature type="region of interest" description="Disordered" evidence="1">
    <location>
        <begin position="95"/>
        <end position="117"/>
    </location>
</feature>
<dbReference type="AlphaFoldDB" id="A0A7D5TTF8"/>
<dbReference type="OrthoDB" id="109251at2157"/>
<evidence type="ECO:0000313" key="2">
    <source>
        <dbReference type="EMBL" id="QLH81354.1"/>
    </source>
</evidence>
<dbReference type="InterPro" id="IPR055927">
    <property type="entry name" value="DUF7504"/>
</dbReference>
<proteinExistence type="predicted"/>
<dbReference type="KEGG" id="hpel:HZS54_06825"/>
<evidence type="ECO:0000256" key="1">
    <source>
        <dbReference type="SAM" id="MobiDB-lite"/>
    </source>
</evidence>
<evidence type="ECO:0000313" key="3">
    <source>
        <dbReference type="Proteomes" id="UP000509346"/>
    </source>
</evidence>
<evidence type="ECO:0008006" key="4">
    <source>
        <dbReference type="Google" id="ProtNLM"/>
    </source>
</evidence>
<dbReference type="Pfam" id="PF24336">
    <property type="entry name" value="DUF7504"/>
    <property type="match status" value="1"/>
</dbReference>